<gene>
    <name evidence="2" type="ORF">SAMN05661096_02904</name>
</gene>
<reference evidence="3" key="1">
    <citation type="submission" date="2017-04" db="EMBL/GenBank/DDBJ databases">
        <authorList>
            <person name="Varghese N."/>
            <person name="Submissions S."/>
        </authorList>
    </citation>
    <scope>NUCLEOTIDE SEQUENCE [LARGE SCALE GENOMIC DNA]</scope>
    <source>
        <strain evidence="3">DSM 4125</strain>
    </source>
</reference>
<name>A0A1X7KPB2_9BACT</name>
<keyword evidence="2" id="KW-0255">Endonuclease</keyword>
<keyword evidence="3" id="KW-1185">Reference proteome</keyword>
<evidence type="ECO:0000259" key="1">
    <source>
        <dbReference type="Pfam" id="PF08722"/>
    </source>
</evidence>
<accession>A0A1X7KPB2</accession>
<dbReference type="AlphaFoldDB" id="A0A1X7KPB2"/>
<dbReference type="OrthoDB" id="881413at2"/>
<keyword evidence="2" id="KW-0540">Nuclease</keyword>
<protein>
    <submittedName>
        <fullName evidence="2">TnsA endonuclease C terminal</fullName>
    </submittedName>
</protein>
<dbReference type="STRING" id="1028.SAMN05661096_02904"/>
<dbReference type="Pfam" id="PF08722">
    <property type="entry name" value="Tn7_TnsA-like_N"/>
    <property type="match status" value="1"/>
</dbReference>
<dbReference type="InterPro" id="IPR014833">
    <property type="entry name" value="TnsA_N"/>
</dbReference>
<dbReference type="Proteomes" id="UP000193804">
    <property type="component" value="Unassembled WGS sequence"/>
</dbReference>
<feature type="domain" description="TnsA endonuclease N-terminal" evidence="1">
    <location>
        <begin position="47"/>
        <end position="127"/>
    </location>
</feature>
<proteinExistence type="predicted"/>
<organism evidence="2 3">
    <name type="scientific">Marivirga sericea</name>
    <dbReference type="NCBI Taxonomy" id="1028"/>
    <lineage>
        <taxon>Bacteria</taxon>
        <taxon>Pseudomonadati</taxon>
        <taxon>Bacteroidota</taxon>
        <taxon>Cytophagia</taxon>
        <taxon>Cytophagales</taxon>
        <taxon>Marivirgaceae</taxon>
        <taxon>Marivirga</taxon>
    </lineage>
</organism>
<sequence length="218" mass="25445">MQVKKAREVKKSHVSLTGLFYSQKNLRQISFESSLEADYAELLEFDSDVESFLEQPTKLLLSSSKYFPDFLVKYSKKAKIENGFVDKYVEIKYTYELEKKKDYYENRFQEVREVVSSLNMNFEIVTEKTIRNNYLNNVKILNGYKYQPVDEVLKGMVVDQIERLGYTTAEEVVRGIGGGLYERAHSIFIIWHLLANDFLYADLNEPISIVTEISINKP</sequence>
<evidence type="ECO:0000313" key="2">
    <source>
        <dbReference type="EMBL" id="SMG42600.1"/>
    </source>
</evidence>
<evidence type="ECO:0000313" key="3">
    <source>
        <dbReference type="Proteomes" id="UP000193804"/>
    </source>
</evidence>
<dbReference type="EMBL" id="FXAW01000006">
    <property type="protein sequence ID" value="SMG42600.1"/>
    <property type="molecule type" value="Genomic_DNA"/>
</dbReference>
<dbReference type="GO" id="GO:0004519">
    <property type="term" value="F:endonuclease activity"/>
    <property type="evidence" value="ECO:0007669"/>
    <property type="project" value="UniProtKB-KW"/>
</dbReference>
<dbReference type="RefSeq" id="WP_085518063.1">
    <property type="nucleotide sequence ID" value="NZ_FXAW01000006.1"/>
</dbReference>
<keyword evidence="2" id="KW-0378">Hydrolase</keyword>